<gene>
    <name evidence="1" type="ordered locus">Tmel_0324</name>
</gene>
<accession>A6LJU4</accession>
<dbReference type="AlphaFoldDB" id="A6LJU4"/>
<protein>
    <submittedName>
        <fullName evidence="1">Uncharacterized protein</fullName>
    </submittedName>
</protein>
<dbReference type="HOGENOM" id="CLU_3030975_0_0_0"/>
<evidence type="ECO:0000313" key="1">
    <source>
        <dbReference type="EMBL" id="ABR30195.1"/>
    </source>
</evidence>
<dbReference type="KEGG" id="tme:Tmel_0324"/>
<dbReference type="EMBL" id="CP000716">
    <property type="protein sequence ID" value="ABR30195.1"/>
    <property type="molecule type" value="Genomic_DNA"/>
</dbReference>
<evidence type="ECO:0000313" key="2">
    <source>
        <dbReference type="Proteomes" id="UP000001110"/>
    </source>
</evidence>
<dbReference type="RefSeq" id="WP_012056556.1">
    <property type="nucleotide sequence ID" value="NC_009616.1"/>
</dbReference>
<organism evidence="1 2">
    <name type="scientific">Thermosipho melanesiensis (strain DSM 12029 / CIP 104789 / BI429)</name>
    <dbReference type="NCBI Taxonomy" id="391009"/>
    <lineage>
        <taxon>Bacteria</taxon>
        <taxon>Thermotogati</taxon>
        <taxon>Thermotogota</taxon>
        <taxon>Thermotogae</taxon>
        <taxon>Thermotogales</taxon>
        <taxon>Fervidobacteriaceae</taxon>
        <taxon>Thermosipho</taxon>
    </lineage>
</organism>
<reference evidence="1 2" key="2">
    <citation type="journal article" date="2009" name="Proc. Natl. Acad. Sci. U.S.A.">
        <title>On the chimeric nature, thermophilic origin, and phylogenetic placement of the Thermotogales.</title>
        <authorList>
            <person name="Zhaxybayeva O."/>
            <person name="Swithers K.S."/>
            <person name="Lapierre P."/>
            <person name="Fournier G.P."/>
            <person name="Bickhart D.M."/>
            <person name="DeBoy R.T."/>
            <person name="Nelson K.E."/>
            <person name="Nesbo C.L."/>
            <person name="Doolittle W.F."/>
            <person name="Gogarten J.P."/>
            <person name="Noll K.M."/>
        </authorList>
    </citation>
    <scope>NUCLEOTIDE SEQUENCE [LARGE SCALE GENOMIC DNA]</scope>
    <source>
        <strain evidence="2">DSM 12029 / CIP 104789 / BI429</strain>
    </source>
</reference>
<reference evidence="1 2" key="1">
    <citation type="submission" date="2007-05" db="EMBL/GenBank/DDBJ databases">
        <title>Complete sequence of Thermosipho melanesiensis BI429.</title>
        <authorList>
            <consortium name="US DOE Joint Genome Institute"/>
            <person name="Copeland A."/>
            <person name="Lucas S."/>
            <person name="Lapidus A."/>
            <person name="Barry K."/>
            <person name="Glavina del Rio T."/>
            <person name="Dalin E."/>
            <person name="Tice H."/>
            <person name="Pitluck S."/>
            <person name="Chertkov O."/>
            <person name="Brettin T."/>
            <person name="Bruce D."/>
            <person name="Detter J.C."/>
            <person name="Han C."/>
            <person name="Schmutz J."/>
            <person name="Larimer F."/>
            <person name="Land M."/>
            <person name="Hauser L."/>
            <person name="Kyrpides N."/>
            <person name="Mikhailova N."/>
            <person name="Nelson K."/>
            <person name="Gogarten J.P."/>
            <person name="Noll K."/>
            <person name="Richardson P."/>
        </authorList>
    </citation>
    <scope>NUCLEOTIDE SEQUENCE [LARGE SCALE GENOMIC DNA]</scope>
    <source>
        <strain evidence="2">DSM 12029 / CIP 104789 / BI429</strain>
    </source>
</reference>
<dbReference type="Proteomes" id="UP000001110">
    <property type="component" value="Chromosome"/>
</dbReference>
<sequence>MNELKERFGLELLCKISGISKSTYYRAMKRKDKDNLKKKSKIYTSNAKGYTDIVE</sequence>
<proteinExistence type="predicted"/>
<name>A6LJU4_THEM4</name>
<dbReference type="eggNOG" id="COG2801">
    <property type="taxonomic scope" value="Bacteria"/>
</dbReference>